<evidence type="ECO:0008006" key="6">
    <source>
        <dbReference type="Google" id="ProtNLM"/>
    </source>
</evidence>
<name>A0AAN4UC52_9ENTE</name>
<reference evidence="3" key="1">
    <citation type="submission" date="2019-08" db="EMBL/GenBank/DDBJ databases">
        <authorList>
            <person name="Ishikawa M."/>
            <person name="Suzuki T."/>
            <person name="Matsutani M."/>
        </authorList>
    </citation>
    <scope>NUCLEOTIDE SEQUENCE</scope>
    <source>
        <strain evidence="3">7C1</strain>
        <strain evidence="2">8C4</strain>
    </source>
</reference>
<dbReference type="SUPFAM" id="SSF117782">
    <property type="entry name" value="YbjQ-like"/>
    <property type="match status" value="1"/>
</dbReference>
<dbReference type="InterPro" id="IPR002765">
    <property type="entry name" value="UPF0145_YbjQ-like"/>
</dbReference>
<dbReference type="Proteomes" id="UP000886607">
    <property type="component" value="Unassembled WGS sequence"/>
</dbReference>
<evidence type="ECO:0000256" key="1">
    <source>
        <dbReference type="ARBA" id="ARBA00010751"/>
    </source>
</evidence>
<evidence type="ECO:0000313" key="2">
    <source>
        <dbReference type="EMBL" id="GEQ49732.1"/>
    </source>
</evidence>
<comment type="caution">
    <text evidence="3">The sequence shown here is derived from an EMBL/GenBank/DDBJ whole genome shotgun (WGS) entry which is preliminary data.</text>
</comment>
<sequence>MKHEERVERILLSTGNVNKPYIVRDIIFVAERLVVDIFDHDFDPNKALIEVAYQLKEKAFTYGANAVINCHFEHERINDENGPYFEIFAYGTVVQFTQTTIGG</sequence>
<dbReference type="InterPro" id="IPR035439">
    <property type="entry name" value="UPF0145_dom_sf"/>
</dbReference>
<proteinExistence type="inferred from homology"/>
<keyword evidence="5" id="KW-1185">Reference proteome</keyword>
<evidence type="ECO:0000313" key="5">
    <source>
        <dbReference type="Proteomes" id="UP000886607"/>
    </source>
</evidence>
<protein>
    <recommendedName>
        <fullName evidence="6">Heavy metal-binding domain-containing protein</fullName>
    </recommendedName>
</protein>
<dbReference type="Pfam" id="PF01906">
    <property type="entry name" value="YbjQ_1"/>
    <property type="match status" value="1"/>
</dbReference>
<reference evidence="3" key="2">
    <citation type="journal article" date="2020" name="Int. Dairy J.">
        <title>Lactic acid bacterial diversity in Brie cheese focusing on salt concentration and pH of isolation medium and characterisation of halophilic and alkaliphilic lactic acid bacterial isolates.</title>
        <authorList>
            <person name="Unno R."/>
            <person name="Matsutani M."/>
            <person name="Suzuki T."/>
            <person name="Kodama K."/>
            <person name="Matsushita H."/>
            <person name="Yamasato K."/>
            <person name="Koizumi Y."/>
            <person name="Ishikawa M."/>
        </authorList>
    </citation>
    <scope>NUCLEOTIDE SEQUENCE</scope>
    <source>
        <strain evidence="3">7C1</strain>
        <strain evidence="2">8C4</strain>
    </source>
</reference>
<evidence type="ECO:0000313" key="3">
    <source>
        <dbReference type="EMBL" id="GEQ54714.1"/>
    </source>
</evidence>
<comment type="similarity">
    <text evidence="1">Belongs to the UPF0145 family.</text>
</comment>
<gene>
    <name evidence="2" type="ORF">TK11N_15840</name>
    <name evidence="3" type="ORF">TK2N_15580</name>
</gene>
<dbReference type="Gene3D" id="3.30.110.70">
    <property type="entry name" value="Hypothetical protein apc22750. Chain B"/>
    <property type="match status" value="1"/>
</dbReference>
<evidence type="ECO:0000313" key="4">
    <source>
        <dbReference type="Proteomes" id="UP000886597"/>
    </source>
</evidence>
<dbReference type="Proteomes" id="UP000886597">
    <property type="component" value="Unassembled WGS sequence"/>
</dbReference>
<dbReference type="EMBL" id="BKBQ01000023">
    <property type="protein sequence ID" value="GEQ54714.1"/>
    <property type="molecule type" value="Genomic_DNA"/>
</dbReference>
<accession>A0AAN4UC52</accession>
<organism evidence="3 4">
    <name type="scientific">Tetragenococcus koreensis</name>
    <dbReference type="NCBI Taxonomy" id="290335"/>
    <lineage>
        <taxon>Bacteria</taxon>
        <taxon>Bacillati</taxon>
        <taxon>Bacillota</taxon>
        <taxon>Bacilli</taxon>
        <taxon>Lactobacillales</taxon>
        <taxon>Enterococcaceae</taxon>
        <taxon>Tetragenococcus</taxon>
    </lineage>
</organism>
<dbReference type="RefSeq" id="WP_124006813.1">
    <property type="nucleotide sequence ID" value="NZ_BJYN01000002.1"/>
</dbReference>
<dbReference type="KEGG" id="tkr:C7K43_10555"/>
<dbReference type="GeneID" id="69986386"/>
<dbReference type="EMBL" id="BKBO01000024">
    <property type="protein sequence ID" value="GEQ49732.1"/>
    <property type="molecule type" value="Genomic_DNA"/>
</dbReference>
<dbReference type="AlphaFoldDB" id="A0AAN4UC52"/>